<gene>
    <name evidence="2" type="ORF">Prudu_178S000300</name>
</gene>
<evidence type="ECO:0000313" key="2">
    <source>
        <dbReference type="EMBL" id="BBN67768.1"/>
    </source>
</evidence>
<accession>A0A5H2XHE8</accession>
<keyword evidence="1" id="KW-0732">Signal</keyword>
<sequence length="74" mass="8440">MKFGDSANALLTFAVIILALMRTMASISDNLNHSTPTYQVQVLNINWFQKQPNGNDERRVQSCNQAIPMDKHQY</sequence>
<dbReference type="AlphaFoldDB" id="A0A5H2XHE8"/>
<protein>
    <submittedName>
        <fullName evidence="2">Signal peptidase subunit</fullName>
    </submittedName>
</protein>
<proteinExistence type="predicted"/>
<reference evidence="2" key="1">
    <citation type="journal article" date="2019" name="Science">
        <title>Mutation of a bHLH transcription factor allowed almond domestication.</title>
        <authorList>
            <person name="Sanchez-Perez R."/>
            <person name="Pavan S."/>
            <person name="Mazzeo R."/>
            <person name="Moldovan C."/>
            <person name="Aiese Cigliano R."/>
            <person name="Del Cueto J."/>
            <person name="Ricciardi F."/>
            <person name="Lotti C."/>
            <person name="Ricciardi L."/>
            <person name="Dicenta F."/>
            <person name="Lopez-Marques R.L."/>
            <person name="Lindberg Moller B."/>
        </authorList>
    </citation>
    <scope>NUCLEOTIDE SEQUENCE</scope>
</reference>
<dbReference type="EMBL" id="AP020515">
    <property type="protein sequence ID" value="BBN67768.1"/>
    <property type="molecule type" value="Genomic_DNA"/>
</dbReference>
<name>A0A5H2XHE8_PRUDU</name>
<organism evidence="2">
    <name type="scientific">Prunus dulcis</name>
    <name type="common">Almond</name>
    <name type="synonym">Amygdalus dulcis</name>
    <dbReference type="NCBI Taxonomy" id="3755"/>
    <lineage>
        <taxon>Eukaryota</taxon>
        <taxon>Viridiplantae</taxon>
        <taxon>Streptophyta</taxon>
        <taxon>Embryophyta</taxon>
        <taxon>Tracheophyta</taxon>
        <taxon>Spermatophyta</taxon>
        <taxon>Magnoliopsida</taxon>
        <taxon>eudicotyledons</taxon>
        <taxon>Gunneridae</taxon>
        <taxon>Pentapetalae</taxon>
        <taxon>rosids</taxon>
        <taxon>fabids</taxon>
        <taxon>Rosales</taxon>
        <taxon>Rosaceae</taxon>
        <taxon>Amygdaloideae</taxon>
        <taxon>Amygdaleae</taxon>
        <taxon>Prunus</taxon>
    </lineage>
</organism>
<feature type="chain" id="PRO_5023884090" evidence="1">
    <location>
        <begin position="26"/>
        <end position="74"/>
    </location>
</feature>
<evidence type="ECO:0000256" key="1">
    <source>
        <dbReference type="SAM" id="SignalP"/>
    </source>
</evidence>
<feature type="signal peptide" evidence="1">
    <location>
        <begin position="1"/>
        <end position="25"/>
    </location>
</feature>